<dbReference type="PANTHER" id="PTHR31827:SF1">
    <property type="entry name" value="EMB|CAB89363.1"/>
    <property type="match status" value="1"/>
</dbReference>
<feature type="domain" description="WRKY19-like zinc finger" evidence="2">
    <location>
        <begin position="622"/>
        <end position="645"/>
    </location>
</feature>
<dbReference type="Pfam" id="PF24906">
    <property type="entry name" value="Zf_WRKY19"/>
    <property type="match status" value="3"/>
</dbReference>
<evidence type="ECO:0000256" key="1">
    <source>
        <dbReference type="SAM" id="MobiDB-lite"/>
    </source>
</evidence>
<feature type="compositionally biased region" description="Low complexity" evidence="1">
    <location>
        <begin position="139"/>
        <end position="148"/>
    </location>
</feature>
<gene>
    <name evidence="3" type="ORF">PM001_LOCUS16157</name>
</gene>
<feature type="compositionally biased region" description="Polar residues" evidence="1">
    <location>
        <begin position="402"/>
        <end position="419"/>
    </location>
</feature>
<proteinExistence type="predicted"/>
<feature type="region of interest" description="Disordered" evidence="1">
    <location>
        <begin position="271"/>
        <end position="335"/>
    </location>
</feature>
<feature type="compositionally biased region" description="Low complexity" evidence="1">
    <location>
        <begin position="310"/>
        <end position="324"/>
    </location>
</feature>
<evidence type="ECO:0000313" key="4">
    <source>
        <dbReference type="Proteomes" id="UP001162060"/>
    </source>
</evidence>
<feature type="region of interest" description="Disordered" evidence="1">
    <location>
        <begin position="402"/>
        <end position="428"/>
    </location>
</feature>
<dbReference type="Proteomes" id="UP001162060">
    <property type="component" value="Unassembled WGS sequence"/>
</dbReference>
<sequence length="678" mass="73811">MSTPLPPQERQIHPHEVSTALRRRVTGACHLHYRPRSLGPVSLLLSNPYRHSLRSQRATRPRAQQQMSRRPRQAGVQHSSIFSFQLTPRALGVSPFFPLKDTLASVRTSKSRTTQSSSPGFHHFRFGSVETARHSTTWFTSTTSTSTTKPMGLADHLSDDSIKPKRSHSPESWRQWEPDHEPSTDGESDATTADNTRPSSSLPTLDGLRQHSPRASAVPPALAPLNHHNQLTRFIAKQTLGYIPKLLVRSPERTSPSHAVYGSLPRDLAGFTFESPRGKTGSESPSFRLPSLTPPRSPSTFSTEDDQLQTATTTTTTTTTTSTTDGGRSSLPALRPSGASLLLRRSDSFSETCRSPIPPLKRQHTQEATHHSAMSIADLCQPFRYMRASSCPSDTHPNVPLTPTTTSFNSPLTPPTQHLPSPLSVEPSWRPAIEPRVSSARPRSCTDGIDALRGSLSPSGPTSPDDGFQRIRLERSSSMDAPTLVRHLKRTAAESIDLTQWLDQPRLSSLSSLADSADSMHQLEQAGRSMCISDSPRSDAMAAHEAKREKKLCAFPQCASNAVTRGLCISHGGGRRCQRKDCTRGAQSKGLCVAHGGGRICRAAGCSNIQRSMGLCIRHGGGRRCSVKGCQKGVVRQDLCTAHGGKRKCRVADCTKHVKKKGLCRSHANSLYASSGSS</sequence>
<feature type="domain" description="WRKY19-like zinc finger" evidence="2">
    <location>
        <begin position="551"/>
        <end position="573"/>
    </location>
</feature>
<accession>A0AAV1UBF9</accession>
<feature type="compositionally biased region" description="Polar residues" evidence="1">
    <location>
        <begin position="189"/>
        <end position="203"/>
    </location>
</feature>
<feature type="compositionally biased region" description="Basic and acidic residues" evidence="1">
    <location>
        <begin position="156"/>
        <end position="183"/>
    </location>
</feature>
<feature type="region of interest" description="Disordered" evidence="1">
    <location>
        <begin position="139"/>
        <end position="224"/>
    </location>
</feature>
<evidence type="ECO:0000313" key="3">
    <source>
        <dbReference type="EMBL" id="CAK7931007.1"/>
    </source>
</evidence>
<dbReference type="EMBL" id="CAKLBY020000171">
    <property type="protein sequence ID" value="CAK7931007.1"/>
    <property type="molecule type" value="Genomic_DNA"/>
</dbReference>
<dbReference type="PANTHER" id="PTHR31827">
    <property type="entry name" value="EMB|CAB89363.1"/>
    <property type="match status" value="1"/>
</dbReference>
<feature type="domain" description="WRKY19-like zinc finger" evidence="2">
    <location>
        <begin position="574"/>
        <end position="597"/>
    </location>
</feature>
<reference evidence="3" key="1">
    <citation type="submission" date="2024-01" db="EMBL/GenBank/DDBJ databases">
        <authorList>
            <person name="Webb A."/>
        </authorList>
    </citation>
    <scope>NUCLEOTIDE SEQUENCE</scope>
    <source>
        <strain evidence="3">Pm1</strain>
    </source>
</reference>
<name>A0AAV1UBF9_9STRA</name>
<feature type="region of interest" description="Disordered" evidence="1">
    <location>
        <begin position="52"/>
        <end position="76"/>
    </location>
</feature>
<dbReference type="InterPro" id="IPR056866">
    <property type="entry name" value="Znf_WRKY19"/>
</dbReference>
<evidence type="ECO:0000259" key="2">
    <source>
        <dbReference type="Pfam" id="PF24906"/>
    </source>
</evidence>
<protein>
    <recommendedName>
        <fullName evidence="2">WRKY19-like zinc finger domain-containing protein</fullName>
    </recommendedName>
</protein>
<comment type="caution">
    <text evidence="3">The sequence shown here is derived from an EMBL/GenBank/DDBJ whole genome shotgun (WGS) entry which is preliminary data.</text>
</comment>
<dbReference type="AlphaFoldDB" id="A0AAV1UBF9"/>
<organism evidence="3 4">
    <name type="scientific">Peronospora matthiolae</name>
    <dbReference type="NCBI Taxonomy" id="2874970"/>
    <lineage>
        <taxon>Eukaryota</taxon>
        <taxon>Sar</taxon>
        <taxon>Stramenopiles</taxon>
        <taxon>Oomycota</taxon>
        <taxon>Peronosporomycetes</taxon>
        <taxon>Peronosporales</taxon>
        <taxon>Peronosporaceae</taxon>
        <taxon>Peronospora</taxon>
    </lineage>
</organism>